<accession>A0A1G6M5Q7</accession>
<name>A0A1G6M5Q7_9BACL</name>
<keyword evidence="2" id="KW-1133">Transmembrane helix</keyword>
<dbReference type="AlphaFoldDB" id="A0A1G6M5Q7"/>
<feature type="transmembrane region" description="Helical" evidence="2">
    <location>
        <begin position="12"/>
        <end position="34"/>
    </location>
</feature>
<dbReference type="STRING" id="1236220.SAMN04488112_1098"/>
<reference evidence="3 4" key="1">
    <citation type="submission" date="2016-10" db="EMBL/GenBank/DDBJ databases">
        <authorList>
            <person name="de Groot N.N."/>
        </authorList>
    </citation>
    <scope>NUCLEOTIDE SEQUENCE [LARGE SCALE GENOMIC DNA]</scope>
    <source>
        <strain evidence="3 4">DSM 45514</strain>
    </source>
</reference>
<dbReference type="PROSITE" id="PS51257">
    <property type="entry name" value="PROKAR_LIPOPROTEIN"/>
    <property type="match status" value="1"/>
</dbReference>
<feature type="region of interest" description="Disordered" evidence="1">
    <location>
        <begin position="154"/>
        <end position="176"/>
    </location>
</feature>
<evidence type="ECO:0000313" key="3">
    <source>
        <dbReference type="EMBL" id="SDC50305.1"/>
    </source>
</evidence>
<protein>
    <recommendedName>
        <fullName evidence="5">DUF4446 domain-containing protein</fullName>
    </recommendedName>
</protein>
<dbReference type="RefSeq" id="WP_091569412.1">
    <property type="nucleotide sequence ID" value="NZ_FMZA01000009.1"/>
</dbReference>
<keyword evidence="4" id="KW-1185">Reference proteome</keyword>
<dbReference type="OrthoDB" id="5244042at2"/>
<sequence>MEARVFYLLSHPVGWMLLCAALLLILVFGCMLWVRQSRQQQFLNQLERDAAWLQEVSEREEDGPAPLALMHHLRQLDQSIRRRKGRLGLVRFNAAGDGAADMSFSLALLDDEQTGIIISSLFSHRGPSYFYAKPVEKGVSPYPLSAEEELAIQRAMDDGDGMESIPVSSGSNENDS</sequence>
<organism evidence="3 4">
    <name type="scientific">Melghirimyces thermohalophilus</name>
    <dbReference type="NCBI Taxonomy" id="1236220"/>
    <lineage>
        <taxon>Bacteria</taxon>
        <taxon>Bacillati</taxon>
        <taxon>Bacillota</taxon>
        <taxon>Bacilli</taxon>
        <taxon>Bacillales</taxon>
        <taxon>Thermoactinomycetaceae</taxon>
        <taxon>Melghirimyces</taxon>
    </lineage>
</organism>
<evidence type="ECO:0008006" key="5">
    <source>
        <dbReference type="Google" id="ProtNLM"/>
    </source>
</evidence>
<evidence type="ECO:0000256" key="2">
    <source>
        <dbReference type="SAM" id="Phobius"/>
    </source>
</evidence>
<dbReference type="EMBL" id="FMZA01000009">
    <property type="protein sequence ID" value="SDC50305.1"/>
    <property type="molecule type" value="Genomic_DNA"/>
</dbReference>
<gene>
    <name evidence="3" type="ORF">SAMN04488112_1098</name>
</gene>
<evidence type="ECO:0000256" key="1">
    <source>
        <dbReference type="SAM" id="MobiDB-lite"/>
    </source>
</evidence>
<proteinExistence type="predicted"/>
<keyword evidence="2" id="KW-0472">Membrane</keyword>
<feature type="compositionally biased region" description="Polar residues" evidence="1">
    <location>
        <begin position="166"/>
        <end position="176"/>
    </location>
</feature>
<dbReference type="Proteomes" id="UP000199387">
    <property type="component" value="Unassembled WGS sequence"/>
</dbReference>
<dbReference type="Pfam" id="PF14584">
    <property type="entry name" value="DUF4446"/>
    <property type="match status" value="1"/>
</dbReference>
<keyword evidence="2" id="KW-0812">Transmembrane</keyword>
<dbReference type="InterPro" id="IPR027981">
    <property type="entry name" value="DUF4446"/>
</dbReference>
<evidence type="ECO:0000313" key="4">
    <source>
        <dbReference type="Proteomes" id="UP000199387"/>
    </source>
</evidence>